<comment type="subcellular location">
    <subcellularLocation>
        <location evidence="1">Nucleus</location>
    </subcellularLocation>
</comment>
<dbReference type="InterPro" id="IPR052414">
    <property type="entry name" value="U3_snoRNA-assoc_WDR"/>
</dbReference>
<comment type="caution">
    <text evidence="4">The sequence shown here is derived from an EMBL/GenBank/DDBJ whole genome shotgun (WGS) entry which is preliminary data.</text>
</comment>
<evidence type="ECO:0000256" key="1">
    <source>
        <dbReference type="ARBA" id="ARBA00004123"/>
    </source>
</evidence>
<keyword evidence="3" id="KW-0853">WD repeat</keyword>
<organism evidence="4 5">
    <name type="scientific">Molorchus minor</name>
    <dbReference type="NCBI Taxonomy" id="1323400"/>
    <lineage>
        <taxon>Eukaryota</taxon>
        <taxon>Metazoa</taxon>
        <taxon>Ecdysozoa</taxon>
        <taxon>Arthropoda</taxon>
        <taxon>Hexapoda</taxon>
        <taxon>Insecta</taxon>
        <taxon>Pterygota</taxon>
        <taxon>Neoptera</taxon>
        <taxon>Endopterygota</taxon>
        <taxon>Coleoptera</taxon>
        <taxon>Polyphaga</taxon>
        <taxon>Cucujiformia</taxon>
        <taxon>Chrysomeloidea</taxon>
        <taxon>Cerambycidae</taxon>
        <taxon>Lamiinae</taxon>
        <taxon>Monochamini</taxon>
        <taxon>Molorchus</taxon>
    </lineage>
</organism>
<gene>
    <name evidence="4" type="ORF">NQ317_010115</name>
</gene>
<dbReference type="Gene3D" id="2.130.10.10">
    <property type="entry name" value="YVTN repeat-like/Quinoprotein amine dehydrogenase"/>
    <property type="match status" value="2"/>
</dbReference>
<protein>
    <recommendedName>
        <fullName evidence="6">WD repeat-containing protein 43</fullName>
    </recommendedName>
</protein>
<accession>A0ABQ9J372</accession>
<dbReference type="Pfam" id="PF00400">
    <property type="entry name" value="WD40"/>
    <property type="match status" value="2"/>
</dbReference>
<evidence type="ECO:0000313" key="4">
    <source>
        <dbReference type="EMBL" id="KAJ8972160.1"/>
    </source>
</evidence>
<name>A0ABQ9J372_9CUCU</name>
<evidence type="ECO:0008006" key="6">
    <source>
        <dbReference type="Google" id="ProtNLM"/>
    </source>
</evidence>
<dbReference type="InterPro" id="IPR036322">
    <property type="entry name" value="WD40_repeat_dom_sf"/>
</dbReference>
<dbReference type="PANTHER" id="PTHR44267:SF1">
    <property type="entry name" value="WD REPEAT-CONTAINING PROTEIN 43"/>
    <property type="match status" value="1"/>
</dbReference>
<proteinExistence type="predicted"/>
<dbReference type="InterPro" id="IPR015943">
    <property type="entry name" value="WD40/YVTN_repeat-like_dom_sf"/>
</dbReference>
<keyword evidence="5" id="KW-1185">Reference proteome</keyword>
<dbReference type="EMBL" id="JAPWTJ010001385">
    <property type="protein sequence ID" value="KAJ8972160.1"/>
    <property type="molecule type" value="Genomic_DNA"/>
</dbReference>
<reference evidence="4" key="1">
    <citation type="journal article" date="2023" name="Insect Mol. Biol.">
        <title>Genome sequencing provides insights into the evolution of gene families encoding plant cell wall-degrading enzymes in longhorned beetles.</title>
        <authorList>
            <person name="Shin N.R."/>
            <person name="Okamura Y."/>
            <person name="Kirsch R."/>
            <person name="Pauchet Y."/>
        </authorList>
    </citation>
    <scope>NUCLEOTIDE SEQUENCE</scope>
    <source>
        <strain evidence="4">MMC_N1</strain>
    </source>
</reference>
<evidence type="ECO:0000256" key="3">
    <source>
        <dbReference type="PROSITE-ProRule" id="PRU00221"/>
    </source>
</evidence>
<feature type="repeat" description="WD" evidence="3">
    <location>
        <begin position="15"/>
        <end position="44"/>
    </location>
</feature>
<dbReference type="PANTHER" id="PTHR44267">
    <property type="entry name" value="WD REPEAT-CONTAINING PROTEIN 43"/>
    <property type="match status" value="1"/>
</dbReference>
<evidence type="ECO:0000313" key="5">
    <source>
        <dbReference type="Proteomes" id="UP001162164"/>
    </source>
</evidence>
<dbReference type="InterPro" id="IPR001680">
    <property type="entry name" value="WD40_rpt"/>
</dbReference>
<sequence>MCLMDVMMASHTSQFSEDGKYFACISVDGKLKIWDTISNSFEQEFTPDFHLTSPCTCLHFISSETANKKKKRRKSESNLCPNIVLGTTSGQLLIYSISKGNLEYTIISDTSLQVNCLSSANQNIVYTGCEQNIFVWSLHNRKLVDKWKGGNEKITAILAIPNTDKILTASKNIKLWDTQLKQVLRTFTGHSSDVMFLYYISPNSRGDSYFVTGSKGDRLLNCWNISENSSNKNAVASFLMEDIVQNISVNIAADGSTNMAATVRNGIVHLYRHTLNGKCNKPLKPKTTVQVVSDTGVSNELVTPIKIVGAVYRDDEALCIGHGTDVVLTFENIILNYNKKIQLLLRKDPRTVSLSKEEQVSKVYTPIVNDDVHYLIAQTSTFTSTTKRKNVGQVEVPMEKRLENLMLNKPDGSSKVPRVDNMAQLLVQGLHSKDKSILRSVLWKRDETVIRNTIKKVAHPVTCSVNSGTGDIYSRKNFIVSYRLFMA</sequence>
<keyword evidence="2" id="KW-0539">Nucleus</keyword>
<dbReference type="Proteomes" id="UP001162164">
    <property type="component" value="Unassembled WGS sequence"/>
</dbReference>
<dbReference type="SMART" id="SM00320">
    <property type="entry name" value="WD40"/>
    <property type="match status" value="4"/>
</dbReference>
<dbReference type="SUPFAM" id="SSF50978">
    <property type="entry name" value="WD40 repeat-like"/>
    <property type="match status" value="1"/>
</dbReference>
<dbReference type="PROSITE" id="PS50082">
    <property type="entry name" value="WD_REPEATS_2"/>
    <property type="match status" value="1"/>
</dbReference>
<evidence type="ECO:0000256" key="2">
    <source>
        <dbReference type="ARBA" id="ARBA00023242"/>
    </source>
</evidence>